<keyword evidence="1" id="KW-0732">Signal</keyword>
<evidence type="ECO:0000313" key="2">
    <source>
        <dbReference type="EMBL" id="PZV78095.1"/>
    </source>
</evidence>
<name>A0A326RSU1_9BACT</name>
<protein>
    <recommendedName>
        <fullName evidence="4">TolB-like protein</fullName>
    </recommendedName>
</protein>
<evidence type="ECO:0000313" key="3">
    <source>
        <dbReference type="Proteomes" id="UP000248917"/>
    </source>
</evidence>
<evidence type="ECO:0008006" key="4">
    <source>
        <dbReference type="Google" id="ProtNLM"/>
    </source>
</evidence>
<sequence length="357" mass="40744">MNRIVVFLLLTFVFSCGSPSVQEQVVFNLSPVSLEVNEFDLVEFHHIPFSGVIDKWKIGESGFTILSKSSLYHYPDPTQEPFIFNSEVYLELQGCIISDFSISGTKLYLLCEGKGIAHRFDLVTKTFETTLDLGVDASRMTVFEDRVFLYQPPNTLNRDTTLNFQLLTYPLDSPEKIKKHLSYPASPTDSYSFNVLTNQSLVSTENEVIFSRIGNDSLIRFNQEGEWVGTELLQVSPSGKETEAGVTLDPEQTYFPLYLSQSEDWRWYSLVRNSTLQTLIHHLPSGKKTLLNKVILSNGVQLPFLGQEYNGEVYLLLTEEAFIEFNSNKTYPEPFLKLKNYETPFLFLRIPLSELSS</sequence>
<gene>
    <name evidence="2" type="ORF">CLV31_11871</name>
</gene>
<accession>A0A326RSU1</accession>
<dbReference type="RefSeq" id="WP_111394667.1">
    <property type="nucleotide sequence ID" value="NZ_QKTX01000018.1"/>
</dbReference>
<proteinExistence type="predicted"/>
<keyword evidence="3" id="KW-1185">Reference proteome</keyword>
<dbReference type="AlphaFoldDB" id="A0A326RSU1"/>
<feature type="chain" id="PRO_5016276122" description="TolB-like protein" evidence="1">
    <location>
        <begin position="24"/>
        <end position="357"/>
    </location>
</feature>
<feature type="signal peptide" evidence="1">
    <location>
        <begin position="1"/>
        <end position="23"/>
    </location>
</feature>
<evidence type="ECO:0000256" key="1">
    <source>
        <dbReference type="SAM" id="SignalP"/>
    </source>
</evidence>
<dbReference type="Proteomes" id="UP000248917">
    <property type="component" value="Unassembled WGS sequence"/>
</dbReference>
<organism evidence="2 3">
    <name type="scientific">Algoriphagus aquaeductus</name>
    <dbReference type="NCBI Taxonomy" id="475299"/>
    <lineage>
        <taxon>Bacteria</taxon>
        <taxon>Pseudomonadati</taxon>
        <taxon>Bacteroidota</taxon>
        <taxon>Cytophagia</taxon>
        <taxon>Cytophagales</taxon>
        <taxon>Cyclobacteriaceae</taxon>
        <taxon>Algoriphagus</taxon>
    </lineage>
</organism>
<comment type="caution">
    <text evidence="2">The sequence shown here is derived from an EMBL/GenBank/DDBJ whole genome shotgun (WGS) entry which is preliminary data.</text>
</comment>
<reference evidence="2 3" key="1">
    <citation type="submission" date="2018-06" db="EMBL/GenBank/DDBJ databases">
        <title>Genomic Encyclopedia of Archaeal and Bacterial Type Strains, Phase II (KMG-II): from individual species to whole genera.</title>
        <authorList>
            <person name="Goeker M."/>
        </authorList>
    </citation>
    <scope>NUCLEOTIDE SEQUENCE [LARGE SCALE GENOMIC DNA]</scope>
    <source>
        <strain evidence="2 3">T4</strain>
    </source>
</reference>
<dbReference type="EMBL" id="QKTX01000018">
    <property type="protein sequence ID" value="PZV78095.1"/>
    <property type="molecule type" value="Genomic_DNA"/>
</dbReference>
<dbReference type="OrthoDB" id="824580at2"/>
<dbReference type="PROSITE" id="PS51257">
    <property type="entry name" value="PROKAR_LIPOPROTEIN"/>
    <property type="match status" value="1"/>
</dbReference>